<dbReference type="Gene3D" id="2.30.38.10">
    <property type="entry name" value="Luciferase, Domain 3"/>
    <property type="match status" value="1"/>
</dbReference>
<dbReference type="Pfam" id="PF00501">
    <property type="entry name" value="AMP-binding"/>
    <property type="match status" value="1"/>
</dbReference>
<dbReference type="InterPro" id="IPR000873">
    <property type="entry name" value="AMP-dep_synth/lig_dom"/>
</dbReference>
<dbReference type="RefSeq" id="WP_097145448.1">
    <property type="nucleotide sequence ID" value="NZ_OBEA01000003.1"/>
</dbReference>
<protein>
    <submittedName>
        <fullName evidence="3">Amino acid adenylation domain-containing protein</fullName>
    </submittedName>
</protein>
<dbReference type="SUPFAM" id="SSF47336">
    <property type="entry name" value="ACP-like"/>
    <property type="match status" value="1"/>
</dbReference>
<dbReference type="PANTHER" id="PTHR45527:SF1">
    <property type="entry name" value="FATTY ACID SYNTHASE"/>
    <property type="match status" value="1"/>
</dbReference>
<dbReference type="InterPro" id="IPR020802">
    <property type="entry name" value="TesA-like"/>
</dbReference>
<dbReference type="InterPro" id="IPR023213">
    <property type="entry name" value="CAT-like_dom_sf"/>
</dbReference>
<gene>
    <name evidence="2" type="ORF">CVM39_03375</name>
    <name evidence="3" type="ORF">SAMN06297129_1686</name>
</gene>
<dbReference type="Pfam" id="PF00668">
    <property type="entry name" value="Condensation"/>
    <property type="match status" value="1"/>
</dbReference>
<reference evidence="2 5" key="2">
    <citation type="journal article" date="2018" name="Int. J. Syst. Evol. Microbiol.">
        <title>Pseudooceanicola lipolyticus sp. nov., a marine alphaproteobacterium, reclassification of Oceanicola flagellatus as Pseudooceanicola flagellatus comb. nov. and emended description of the genus Pseudooceanicola.</title>
        <authorList>
            <person name="Huang M.-M."/>
            <person name="Guo L.-L."/>
            <person name="Wu Y.-H."/>
            <person name="Lai Q.-L."/>
            <person name="Shao Z.-Z."/>
            <person name="Wang C.-S."/>
            <person name="Wu M."/>
            <person name="Xu X.-W."/>
        </authorList>
    </citation>
    <scope>NUCLEOTIDE SEQUENCE [LARGE SCALE GENOMIC DNA]</scope>
    <source>
        <strain evidence="2 5">Ar-45</strain>
    </source>
</reference>
<dbReference type="InterPro" id="IPR001242">
    <property type="entry name" value="Condensation_dom"/>
</dbReference>
<evidence type="ECO:0000313" key="4">
    <source>
        <dbReference type="Proteomes" id="UP000231655"/>
    </source>
</evidence>
<organism evidence="3 4">
    <name type="scientific">Pseudooceanicola antarcticus</name>
    <dbReference type="NCBI Taxonomy" id="1247613"/>
    <lineage>
        <taxon>Bacteria</taxon>
        <taxon>Pseudomonadati</taxon>
        <taxon>Pseudomonadota</taxon>
        <taxon>Alphaproteobacteria</taxon>
        <taxon>Rhodobacterales</taxon>
        <taxon>Paracoccaceae</taxon>
        <taxon>Pseudooceanicola</taxon>
    </lineage>
</organism>
<dbReference type="SUPFAM" id="SSF52777">
    <property type="entry name" value="CoA-dependent acyltransferases"/>
    <property type="match status" value="2"/>
</dbReference>
<dbReference type="SUPFAM" id="SSF53474">
    <property type="entry name" value="alpha/beta-Hydrolases"/>
    <property type="match status" value="1"/>
</dbReference>
<dbReference type="Gene3D" id="3.40.50.1820">
    <property type="entry name" value="alpha/beta hydrolase"/>
    <property type="match status" value="1"/>
</dbReference>
<dbReference type="GO" id="GO:0044550">
    <property type="term" value="P:secondary metabolite biosynthetic process"/>
    <property type="evidence" value="ECO:0007669"/>
    <property type="project" value="TreeGrafter"/>
</dbReference>
<sequence>MSRSASQPNGFERVIRLNKDELDIWLADQAAPEGSHALVSHAVRMNGPLDEDALRRAVADLAECHPETRVRIGEEEGEPCKLYADPATVPVFIEELPADCPDLEAALSSWLIRVVGLRIELKRAPAMAMRVLKLEQGHWVLMLQIHHICADDITVSLLMRDFGRCYSAALKGQAHAPEFARAQSAREAPQRTPEIKVVANPASAALPWPGRTVYGAASPDRAGVSVQFQTRLPTDEIARLRACAHATGVSLFCLMAAGLQVALSRYCMVPEVGLGIGVSTRANESAMELVGNWVDYIGITQEIAPDLPVTELARGFSQRLKDLREGRGQQTHLHFSASIVRYLQERDLPEIEGIEASLVTLPADSVLMEFAASLRERPEGMEVLLRGRTGLFSLDDLEAIMGAWQGILAGVSPDSSEAPGSLPLSDETRRAIAARGRNELETGAELDPAALFAAVVKTNPQGLAVTGGSQSLDYTALERAACGLASWFGESAGLRAGDRLAIALDHGPELALTHLAALLAGLVIVPIDVSYPDARIAQVISRAGCKLLLTTGGRQTERMQKLCAGTVAQRELPETGTLTEPVTPVAVPPEAPAYVIYTSGSTGVPKGVVVPRSAIARLIPGCFPLRPGPGDRLGQLASPGFDGMFIELWGALLNGAALVCPVGPLNSVPAYAAFLRDNGITHQFITTSIFNLLVDEEPAAFAGLREVTIGGEAASIRHVAAFMAHYPETPLSNVYGPTENGALTTGYRLRPFEDGAVSSLPIGQPLPGNLAFVLDANLSLQPDGFLGELWIGGPGLALGYDGDAALTEARFRMFRPEELGLPEGPPVRLYRTGDKARWDARGQVIEFHGRIDSQVKFNGNRIDPAEIEAVMQQVPGVRLAAVIPQLGKDGGAVSGLLGAYDSERSDIDAQVLESRLRAALAQSLPRSMHPTRLVFHPEGLPLNQSGKIDRKALAERDQSAAGQAEVKDETGDPGLRALWCEMLGLTSARAEDDFFNSGGHSVLAMRFLARLARQLDLSVTLHEFLQSPTLGALEARLAQAGRAPAEEREYRYLNQLRSGPAGAVPLICLPGVVGQPGWAFAALKKIPEIEHPILGLQIPDDTVPESVEAVATLFARDIMEWHRARGLQEGPILLGFSMAGFMAGVVTAALEKAGMPPSQLLMLDPGCTLFPKVAAPGPAGENLTESLHHMRLAHDLRPIETPIRFVFATRSFPTPAHGSPEEWAILARGGVAIYPVSTFHAALPNKDGGGLMAKIVVDLLSDSWQPERVLNAAWSDADLAMLTAAGQAARRGDFAAAKAQLLALPESRRAIAPVQSYLLWLAETMRDHEVLVREAEQCLRQPRQASVARVLTLIDALHLVAEPELADALDEKVLDLLASTSPGAVFRRVRRWLRRRRPDRVMRIMLDPALLDEDPVEIGLLRLLVSRHDGTLSDSEFAETLLELLSSEGAELAHFREAIRALLSPSDASLFERVMELANRRFPREPTLKDLERAWARKSMA</sequence>
<dbReference type="PROSITE" id="PS00455">
    <property type="entry name" value="AMP_BINDING"/>
    <property type="match status" value="1"/>
</dbReference>
<dbReference type="PROSITE" id="PS50075">
    <property type="entry name" value="CARRIER"/>
    <property type="match status" value="1"/>
</dbReference>
<dbReference type="Gene3D" id="3.40.50.980">
    <property type="match status" value="2"/>
</dbReference>
<dbReference type="PANTHER" id="PTHR45527">
    <property type="entry name" value="NONRIBOSOMAL PEPTIDE SYNTHETASE"/>
    <property type="match status" value="1"/>
</dbReference>
<dbReference type="GO" id="GO:0003824">
    <property type="term" value="F:catalytic activity"/>
    <property type="evidence" value="ECO:0007669"/>
    <property type="project" value="InterPro"/>
</dbReference>
<dbReference type="InterPro" id="IPR010071">
    <property type="entry name" value="AA_adenyl_dom"/>
</dbReference>
<keyword evidence="5" id="KW-1185">Reference proteome</keyword>
<dbReference type="Gene3D" id="3.30.300.30">
    <property type="match status" value="1"/>
</dbReference>
<dbReference type="SUPFAM" id="SSF56801">
    <property type="entry name" value="Acetyl-CoA synthetase-like"/>
    <property type="match status" value="1"/>
</dbReference>
<dbReference type="EMBL" id="PGTD01000009">
    <property type="protein sequence ID" value="PJE31408.1"/>
    <property type="molecule type" value="Genomic_DNA"/>
</dbReference>
<reference evidence="3 4" key="1">
    <citation type="submission" date="2017-09" db="EMBL/GenBank/DDBJ databases">
        <authorList>
            <person name="Ehlers B."/>
            <person name="Leendertz F.H."/>
        </authorList>
    </citation>
    <scope>NUCLEOTIDE SEQUENCE [LARGE SCALE GENOMIC DNA]</scope>
    <source>
        <strain evidence="3 4">CGMCC 1.12662</strain>
    </source>
</reference>
<dbReference type="NCBIfam" id="TIGR01733">
    <property type="entry name" value="AA-adenyl-dom"/>
    <property type="match status" value="1"/>
</dbReference>
<dbReference type="SMART" id="SM00824">
    <property type="entry name" value="PKS_TE"/>
    <property type="match status" value="1"/>
</dbReference>
<dbReference type="Gene3D" id="3.30.559.10">
    <property type="entry name" value="Chloramphenicol acetyltransferase-like domain"/>
    <property type="match status" value="1"/>
</dbReference>
<feature type="domain" description="Carrier" evidence="1">
    <location>
        <begin position="966"/>
        <end position="1041"/>
    </location>
</feature>
<accession>A0A285IQI0</accession>
<proteinExistence type="predicted"/>
<evidence type="ECO:0000313" key="3">
    <source>
        <dbReference type="EMBL" id="SNY50103.1"/>
    </source>
</evidence>
<dbReference type="GO" id="GO:0043041">
    <property type="term" value="P:amino acid activation for nonribosomal peptide biosynthetic process"/>
    <property type="evidence" value="ECO:0007669"/>
    <property type="project" value="TreeGrafter"/>
</dbReference>
<dbReference type="Proteomes" id="UP000231702">
    <property type="component" value="Unassembled WGS sequence"/>
</dbReference>
<dbReference type="Gene3D" id="3.30.559.30">
    <property type="entry name" value="Nonribosomal peptide synthetase, condensation domain"/>
    <property type="match status" value="1"/>
</dbReference>
<dbReference type="OrthoDB" id="9803968at2"/>
<dbReference type="Proteomes" id="UP000231655">
    <property type="component" value="Unassembled WGS sequence"/>
</dbReference>
<evidence type="ECO:0000313" key="2">
    <source>
        <dbReference type="EMBL" id="PJE31408.1"/>
    </source>
</evidence>
<dbReference type="GO" id="GO:0005737">
    <property type="term" value="C:cytoplasm"/>
    <property type="evidence" value="ECO:0007669"/>
    <property type="project" value="TreeGrafter"/>
</dbReference>
<dbReference type="InterPro" id="IPR009081">
    <property type="entry name" value="PP-bd_ACP"/>
</dbReference>
<dbReference type="Pfam" id="PF00550">
    <property type="entry name" value="PP-binding"/>
    <property type="match status" value="1"/>
</dbReference>
<dbReference type="InterPro" id="IPR036736">
    <property type="entry name" value="ACP-like_sf"/>
</dbReference>
<dbReference type="EMBL" id="OBEA01000003">
    <property type="protein sequence ID" value="SNY50103.1"/>
    <property type="molecule type" value="Genomic_DNA"/>
</dbReference>
<dbReference type="GO" id="GO:0031177">
    <property type="term" value="F:phosphopantetheine binding"/>
    <property type="evidence" value="ECO:0007669"/>
    <property type="project" value="TreeGrafter"/>
</dbReference>
<dbReference type="InterPro" id="IPR020845">
    <property type="entry name" value="AMP-binding_CS"/>
</dbReference>
<dbReference type="InterPro" id="IPR029058">
    <property type="entry name" value="AB_hydrolase_fold"/>
</dbReference>
<name>A0A285IQI0_9RHOB</name>
<dbReference type="InterPro" id="IPR045851">
    <property type="entry name" value="AMP-bd_C_sf"/>
</dbReference>
<evidence type="ECO:0000313" key="5">
    <source>
        <dbReference type="Proteomes" id="UP000231702"/>
    </source>
</evidence>
<evidence type="ECO:0000259" key="1">
    <source>
        <dbReference type="PROSITE" id="PS50075"/>
    </source>
</evidence>